<feature type="transmembrane region" description="Helical" evidence="2">
    <location>
        <begin position="43"/>
        <end position="61"/>
    </location>
</feature>
<accession>A0A2S7T0U2</accession>
<dbReference type="AlphaFoldDB" id="A0A2S7T0U2"/>
<keyword evidence="4" id="KW-1185">Reference proteome</keyword>
<evidence type="ECO:0000256" key="1">
    <source>
        <dbReference type="SAM" id="MobiDB-lite"/>
    </source>
</evidence>
<feature type="region of interest" description="Disordered" evidence="1">
    <location>
        <begin position="1"/>
        <end position="32"/>
    </location>
</feature>
<dbReference type="Pfam" id="PF11297">
    <property type="entry name" value="DUF3098"/>
    <property type="match status" value="1"/>
</dbReference>
<reference evidence="3 4" key="1">
    <citation type="submission" date="2018-01" db="EMBL/GenBank/DDBJ databases">
        <title>A novel member of the phylum Bacteroidetes isolated from glacier ice.</title>
        <authorList>
            <person name="Liu Q."/>
            <person name="Xin Y.-H."/>
        </authorList>
    </citation>
    <scope>NUCLEOTIDE SEQUENCE [LARGE SCALE GENOMIC DNA]</scope>
    <source>
        <strain evidence="3 4">RB1R16</strain>
    </source>
</reference>
<keyword evidence="2" id="KW-1133">Transmembrane helix</keyword>
<sequence>MSTIPKVPQPQPIKVAPRAASTSRSTSGQSQTNQSFLFDKENYMWMLGGVALILLGFVLMAGGKSANPHEFHYDEIYSFRRITLAPIVVLLGFAVEVYAIMKKPKEVAAAAQTV</sequence>
<keyword evidence="2" id="KW-0472">Membrane</keyword>
<comment type="caution">
    <text evidence="3">The sequence shown here is derived from an EMBL/GenBank/DDBJ whole genome shotgun (WGS) entry which is preliminary data.</text>
</comment>
<dbReference type="Proteomes" id="UP000239872">
    <property type="component" value="Unassembled WGS sequence"/>
</dbReference>
<evidence type="ECO:0000313" key="4">
    <source>
        <dbReference type="Proteomes" id="UP000239872"/>
    </source>
</evidence>
<evidence type="ECO:0000313" key="3">
    <source>
        <dbReference type="EMBL" id="PQJ12812.1"/>
    </source>
</evidence>
<keyword evidence="2" id="KW-0812">Transmembrane</keyword>
<gene>
    <name evidence="3" type="ORF">CJD36_003445</name>
</gene>
<evidence type="ECO:0000256" key="2">
    <source>
        <dbReference type="SAM" id="Phobius"/>
    </source>
</evidence>
<feature type="transmembrane region" description="Helical" evidence="2">
    <location>
        <begin position="82"/>
        <end position="101"/>
    </location>
</feature>
<name>A0A2S7T0U2_9BACT</name>
<dbReference type="EMBL" id="PPSL01000001">
    <property type="protein sequence ID" value="PQJ12812.1"/>
    <property type="molecule type" value="Genomic_DNA"/>
</dbReference>
<dbReference type="RefSeq" id="WP_105037696.1">
    <property type="nucleotide sequence ID" value="NZ_PPSL01000001.1"/>
</dbReference>
<organism evidence="3 4">
    <name type="scientific">Flavipsychrobacter stenotrophus</name>
    <dbReference type="NCBI Taxonomy" id="2077091"/>
    <lineage>
        <taxon>Bacteria</taxon>
        <taxon>Pseudomonadati</taxon>
        <taxon>Bacteroidota</taxon>
        <taxon>Chitinophagia</taxon>
        <taxon>Chitinophagales</taxon>
        <taxon>Chitinophagaceae</taxon>
        <taxon>Flavipsychrobacter</taxon>
    </lineage>
</organism>
<dbReference type="InterPro" id="IPR021448">
    <property type="entry name" value="DUF3098"/>
</dbReference>
<protein>
    <submittedName>
        <fullName evidence="3">DUF3098 domain-containing protein</fullName>
    </submittedName>
</protein>
<feature type="compositionally biased region" description="Low complexity" evidence="1">
    <location>
        <begin position="21"/>
        <end position="32"/>
    </location>
</feature>
<dbReference type="OrthoDB" id="963379at2"/>
<proteinExistence type="predicted"/>